<proteinExistence type="predicted"/>
<gene>
    <name evidence="1" type="ORF">DSO57_1027327</name>
</gene>
<evidence type="ECO:0000313" key="1">
    <source>
        <dbReference type="EMBL" id="KAJ9060765.1"/>
    </source>
</evidence>
<comment type="caution">
    <text evidence="1">The sequence shown here is derived from an EMBL/GenBank/DDBJ whole genome shotgun (WGS) entry which is preliminary data.</text>
</comment>
<protein>
    <submittedName>
        <fullName evidence="1">Uncharacterized protein</fullName>
    </submittedName>
</protein>
<accession>A0ACC2SEM7</accession>
<organism evidence="1 2">
    <name type="scientific">Entomophthora muscae</name>
    <dbReference type="NCBI Taxonomy" id="34485"/>
    <lineage>
        <taxon>Eukaryota</taxon>
        <taxon>Fungi</taxon>
        <taxon>Fungi incertae sedis</taxon>
        <taxon>Zoopagomycota</taxon>
        <taxon>Entomophthoromycotina</taxon>
        <taxon>Entomophthoromycetes</taxon>
        <taxon>Entomophthorales</taxon>
        <taxon>Entomophthoraceae</taxon>
        <taxon>Entomophthora</taxon>
    </lineage>
</organism>
<reference evidence="1" key="1">
    <citation type="submission" date="2022-04" db="EMBL/GenBank/DDBJ databases">
        <title>Genome of the entomopathogenic fungus Entomophthora muscae.</title>
        <authorList>
            <person name="Elya C."/>
            <person name="Lovett B.R."/>
            <person name="Lee E."/>
            <person name="Macias A.M."/>
            <person name="Hajek A.E."/>
            <person name="De Bivort B.L."/>
            <person name="Kasson M.T."/>
            <person name="De Fine Licht H.H."/>
            <person name="Stajich J.E."/>
        </authorList>
    </citation>
    <scope>NUCLEOTIDE SEQUENCE</scope>
    <source>
        <strain evidence="1">Berkeley</strain>
    </source>
</reference>
<sequence length="90" mass="9923">MSSTCLGLTFRDREPGDECDIIPDAKLLASCKKGDLNSLQALETYYGPNQILFAVRVGFWDKPSGVDPIEYARCFSGVAKIKRNISKCCS</sequence>
<keyword evidence="2" id="KW-1185">Reference proteome</keyword>
<evidence type="ECO:0000313" key="2">
    <source>
        <dbReference type="Proteomes" id="UP001165960"/>
    </source>
</evidence>
<dbReference type="Proteomes" id="UP001165960">
    <property type="component" value="Unassembled WGS sequence"/>
</dbReference>
<name>A0ACC2SEM7_9FUNG</name>
<dbReference type="EMBL" id="QTSX02005136">
    <property type="protein sequence ID" value="KAJ9060765.1"/>
    <property type="molecule type" value="Genomic_DNA"/>
</dbReference>